<evidence type="ECO:0000259" key="3">
    <source>
        <dbReference type="Pfam" id="PF13193"/>
    </source>
</evidence>
<dbReference type="AlphaFoldDB" id="A0A2W5RAK8"/>
<evidence type="ECO:0000313" key="5">
    <source>
        <dbReference type="Proteomes" id="UP000249135"/>
    </source>
</evidence>
<keyword evidence="1" id="KW-0812">Transmembrane</keyword>
<dbReference type="Pfam" id="PF00501">
    <property type="entry name" value="AMP-binding"/>
    <property type="match status" value="1"/>
</dbReference>
<name>A0A2W5RAK8_VARPD</name>
<dbReference type="GO" id="GO:0016878">
    <property type="term" value="F:acid-thiol ligase activity"/>
    <property type="evidence" value="ECO:0007669"/>
    <property type="project" value="UniProtKB-ARBA"/>
</dbReference>
<dbReference type="InterPro" id="IPR000873">
    <property type="entry name" value="AMP-dep_synth/lig_dom"/>
</dbReference>
<keyword evidence="1" id="KW-1133">Transmembrane helix</keyword>
<reference evidence="4 5" key="1">
    <citation type="submission" date="2017-08" db="EMBL/GenBank/DDBJ databases">
        <title>Infants hospitalized years apart are colonized by the same room-sourced microbial strains.</title>
        <authorList>
            <person name="Brooks B."/>
            <person name="Olm M.R."/>
            <person name="Firek B.A."/>
            <person name="Baker R."/>
            <person name="Thomas B.C."/>
            <person name="Morowitz M.J."/>
            <person name="Banfield J.F."/>
        </authorList>
    </citation>
    <scope>NUCLEOTIDE SEQUENCE [LARGE SCALE GENOMIC DNA]</scope>
    <source>
        <strain evidence="4">S2_005_003_R2_41</strain>
    </source>
</reference>
<comment type="caution">
    <text evidence="4">The sequence shown here is derived from an EMBL/GenBank/DDBJ whole genome shotgun (WGS) entry which is preliminary data.</text>
</comment>
<dbReference type="PROSITE" id="PS00455">
    <property type="entry name" value="AMP_BINDING"/>
    <property type="match status" value="1"/>
</dbReference>
<organism evidence="4 5">
    <name type="scientific">Variovorax paradoxus</name>
    <dbReference type="NCBI Taxonomy" id="34073"/>
    <lineage>
        <taxon>Bacteria</taxon>
        <taxon>Pseudomonadati</taxon>
        <taxon>Pseudomonadota</taxon>
        <taxon>Betaproteobacteria</taxon>
        <taxon>Burkholderiales</taxon>
        <taxon>Comamonadaceae</taxon>
        <taxon>Variovorax</taxon>
    </lineage>
</organism>
<dbReference type="InterPro" id="IPR020845">
    <property type="entry name" value="AMP-binding_CS"/>
</dbReference>
<accession>A0A2W5RAK8</accession>
<dbReference type="InterPro" id="IPR050237">
    <property type="entry name" value="ATP-dep_AMP-bd_enzyme"/>
</dbReference>
<feature type="domain" description="AMP-binding enzyme C-terminal" evidence="3">
    <location>
        <begin position="451"/>
        <end position="530"/>
    </location>
</feature>
<dbReference type="SUPFAM" id="SSF56801">
    <property type="entry name" value="Acetyl-CoA synthetase-like"/>
    <property type="match status" value="1"/>
</dbReference>
<protein>
    <submittedName>
        <fullName evidence="4">AMP-dependent synthetase</fullName>
    </submittedName>
</protein>
<feature type="domain" description="AMP-dependent synthetase/ligase" evidence="2">
    <location>
        <begin position="19"/>
        <end position="401"/>
    </location>
</feature>
<dbReference type="Pfam" id="PF13193">
    <property type="entry name" value="AMP-binding_C"/>
    <property type="match status" value="1"/>
</dbReference>
<evidence type="ECO:0000313" key="4">
    <source>
        <dbReference type="EMBL" id="PZQ67607.1"/>
    </source>
</evidence>
<proteinExistence type="predicted"/>
<dbReference type="InterPro" id="IPR045851">
    <property type="entry name" value="AMP-bd_C_sf"/>
</dbReference>
<dbReference type="PANTHER" id="PTHR43767">
    <property type="entry name" value="LONG-CHAIN-FATTY-ACID--COA LIGASE"/>
    <property type="match status" value="1"/>
</dbReference>
<dbReference type="Gene3D" id="3.40.50.12780">
    <property type="entry name" value="N-terminal domain of ligase-like"/>
    <property type="match status" value="1"/>
</dbReference>
<dbReference type="InterPro" id="IPR025110">
    <property type="entry name" value="AMP-bd_C"/>
</dbReference>
<evidence type="ECO:0000259" key="2">
    <source>
        <dbReference type="Pfam" id="PF00501"/>
    </source>
</evidence>
<dbReference type="Proteomes" id="UP000249135">
    <property type="component" value="Unassembled WGS sequence"/>
</dbReference>
<feature type="transmembrane region" description="Helical" evidence="1">
    <location>
        <begin position="239"/>
        <end position="262"/>
    </location>
</feature>
<evidence type="ECO:0000256" key="1">
    <source>
        <dbReference type="SAM" id="Phobius"/>
    </source>
</evidence>
<keyword evidence="1" id="KW-0472">Membrane</keyword>
<dbReference type="EMBL" id="QFPP01000349">
    <property type="protein sequence ID" value="PZQ67607.1"/>
    <property type="molecule type" value="Genomic_DNA"/>
</dbReference>
<dbReference type="PANTHER" id="PTHR43767:SF1">
    <property type="entry name" value="NONRIBOSOMAL PEPTIDE SYNTHASE PES1 (EUROFUNG)-RELATED"/>
    <property type="match status" value="1"/>
</dbReference>
<dbReference type="Gene3D" id="3.30.300.30">
    <property type="match status" value="1"/>
</dbReference>
<gene>
    <name evidence="4" type="ORF">DI563_21370</name>
</gene>
<dbReference type="InterPro" id="IPR042099">
    <property type="entry name" value="ANL_N_sf"/>
</dbReference>
<sequence length="538" mass="58732">MSHVNIDYPFGEQPLHEYLREHARRQPGKAALVWYGREISYAELDRLSDAFAQTLYRIGVGKGDRVALFLQNCPQYLIAHFGIQKLGAIVSPCSPMFKAHEFAYQVGDLGAKAIVAADHLVPIVQSVRDRVDVSHVYSVRYSDFLPDDPPIRVPDEVAARRPVPEGAVDFAEAVADPAPNPPRPDLSMDEVALMTYTSGTTGMPKGAMLSYRNALYKTAVGAQMFRIRNDDTMLAVAPVYHIAGMICGVTLLAFTGATIVLLNRLDALAALQSIERFRVTWWYAMAPMLVAAMNEPGADRFDLSSLHTTMGTSFGIKLTEELAKKWSAFANGCLVYEAGYGLSETHTNDVLMPRDAVRWGTNGVPGPGVELQIVGEDGEALPVGETGQIVVRSAGVFHGYWNRPEATAEVLKDGWVHTGDIGKLDEDGYLTFIGRVKEMIKVSGFSVFPEEVESILILHPSVKQVAVIGVPDADKGEVVKAFVVPNGDAANAPAFDRDGLIAWAKENMSHYKVPRQLELLDALPATGTGKVLRRLLRG</sequence>